<keyword evidence="4" id="KW-1185">Reference proteome</keyword>
<dbReference type="RefSeq" id="WP_167032084.1">
    <property type="nucleotide sequence ID" value="NZ_CP050177.1"/>
</dbReference>
<dbReference type="InterPro" id="IPR012349">
    <property type="entry name" value="Split_barrel_FMN-bd"/>
</dbReference>
<evidence type="ECO:0000313" key="3">
    <source>
        <dbReference type="EMBL" id="QIQ04374.1"/>
    </source>
</evidence>
<dbReference type="EMBL" id="CP050177">
    <property type="protein sequence ID" value="QIQ04374.1"/>
    <property type="molecule type" value="Genomic_DNA"/>
</dbReference>
<dbReference type="GO" id="GO:0010181">
    <property type="term" value="F:FMN binding"/>
    <property type="evidence" value="ECO:0007669"/>
    <property type="project" value="InterPro"/>
</dbReference>
<dbReference type="InterPro" id="IPR050268">
    <property type="entry name" value="NADH-dep_flavin_reductase"/>
</dbReference>
<organism evidence="3 4">
    <name type="scientific">Streptomyces liangshanensis</name>
    <dbReference type="NCBI Taxonomy" id="2717324"/>
    <lineage>
        <taxon>Bacteria</taxon>
        <taxon>Bacillati</taxon>
        <taxon>Actinomycetota</taxon>
        <taxon>Actinomycetes</taxon>
        <taxon>Kitasatosporales</taxon>
        <taxon>Streptomycetaceae</taxon>
        <taxon>Streptomyces</taxon>
    </lineage>
</organism>
<evidence type="ECO:0000256" key="1">
    <source>
        <dbReference type="ARBA" id="ARBA00023002"/>
    </source>
</evidence>
<feature type="domain" description="Flavin reductase like" evidence="2">
    <location>
        <begin position="15"/>
        <end position="161"/>
    </location>
</feature>
<name>A0A6G9H1M2_9ACTN</name>
<dbReference type="Gene3D" id="2.30.110.10">
    <property type="entry name" value="Electron Transport, Fmn-binding Protein, Chain A"/>
    <property type="match status" value="1"/>
</dbReference>
<accession>A0A6G9H1M2</accession>
<dbReference type="InterPro" id="IPR002563">
    <property type="entry name" value="Flavin_Rdtase-like_dom"/>
</dbReference>
<sequence length="178" mass="18458">MTEPPITEADIRPLMGGFPSGVSVVTTTGAGGTPHGMTCSSLASVALHPPTLVVCLRTAGPTTQAVLGSGQLALNLLHEDARDTSDLFASGAADRFARTEWRLPLGAGGPHLTAAAHAIADCAVVGTEEVGDHTAVFVRVHRVTQHDTAEPLLYARRRYARWSDATTDAKEGAGHVGS</sequence>
<dbReference type="GO" id="GO:0042602">
    <property type="term" value="F:riboflavin reductase (NADPH) activity"/>
    <property type="evidence" value="ECO:0007669"/>
    <property type="project" value="TreeGrafter"/>
</dbReference>
<dbReference type="PANTHER" id="PTHR30466">
    <property type="entry name" value="FLAVIN REDUCTASE"/>
    <property type="match status" value="1"/>
</dbReference>
<evidence type="ECO:0000313" key="4">
    <source>
        <dbReference type="Proteomes" id="UP000501179"/>
    </source>
</evidence>
<reference evidence="3 4" key="1">
    <citation type="submission" date="2020-03" db="EMBL/GenBank/DDBJ databases">
        <title>A novel species.</title>
        <authorList>
            <person name="Gao J."/>
        </authorList>
    </citation>
    <scope>NUCLEOTIDE SEQUENCE [LARGE SCALE GENOMIC DNA]</scope>
    <source>
        <strain evidence="3 4">QMT-12</strain>
    </source>
</reference>
<keyword evidence="1" id="KW-0560">Oxidoreductase</keyword>
<dbReference type="KEGG" id="slia:HA039_20555"/>
<dbReference type="AlphaFoldDB" id="A0A6G9H1M2"/>
<dbReference type="Pfam" id="PF01613">
    <property type="entry name" value="Flavin_Reduct"/>
    <property type="match status" value="1"/>
</dbReference>
<dbReference type="SUPFAM" id="SSF50475">
    <property type="entry name" value="FMN-binding split barrel"/>
    <property type="match status" value="1"/>
</dbReference>
<dbReference type="SMART" id="SM00903">
    <property type="entry name" value="Flavin_Reduct"/>
    <property type="match status" value="1"/>
</dbReference>
<protein>
    <submittedName>
        <fullName evidence="3">Flavin reductase family protein</fullName>
    </submittedName>
</protein>
<evidence type="ECO:0000259" key="2">
    <source>
        <dbReference type="SMART" id="SM00903"/>
    </source>
</evidence>
<dbReference type="PANTHER" id="PTHR30466:SF1">
    <property type="entry name" value="FMN REDUCTASE (NADH) RUTF"/>
    <property type="match status" value="1"/>
</dbReference>
<gene>
    <name evidence="3" type="ORF">HA039_20555</name>
</gene>
<proteinExistence type="predicted"/>
<dbReference type="Proteomes" id="UP000501179">
    <property type="component" value="Chromosome"/>
</dbReference>